<dbReference type="InterPro" id="IPR000157">
    <property type="entry name" value="TIR_dom"/>
</dbReference>
<evidence type="ECO:0000256" key="1">
    <source>
        <dbReference type="ARBA" id="ARBA00022614"/>
    </source>
</evidence>
<evidence type="ECO:0000256" key="3">
    <source>
        <dbReference type="ARBA" id="ARBA00022821"/>
    </source>
</evidence>
<keyword evidence="3" id="KW-0611">Plant defense</keyword>
<evidence type="ECO:0000313" key="8">
    <source>
        <dbReference type="Proteomes" id="UP001172457"/>
    </source>
</evidence>
<dbReference type="InterPro" id="IPR002182">
    <property type="entry name" value="NB-ARC"/>
</dbReference>
<dbReference type="InterPro" id="IPR027417">
    <property type="entry name" value="P-loop_NTPase"/>
</dbReference>
<dbReference type="PRINTS" id="PR00364">
    <property type="entry name" value="DISEASERSIST"/>
</dbReference>
<reference evidence="7" key="1">
    <citation type="submission" date="2023-03" db="EMBL/GenBank/DDBJ databases">
        <title>Chromosome-scale reference genome and RAD-based genetic map of yellow starthistle (Centaurea solstitialis) reveal putative structural variation and QTLs associated with invader traits.</title>
        <authorList>
            <person name="Reatini B."/>
            <person name="Cang F.A."/>
            <person name="Jiang Q."/>
            <person name="Mckibben M.T.W."/>
            <person name="Barker M.S."/>
            <person name="Rieseberg L.H."/>
            <person name="Dlugosch K.M."/>
        </authorList>
    </citation>
    <scope>NUCLEOTIDE SEQUENCE</scope>
    <source>
        <strain evidence="7">CAN-66</strain>
        <tissue evidence="7">Leaf</tissue>
    </source>
</reference>
<dbReference type="PANTHER" id="PTHR11017">
    <property type="entry name" value="LEUCINE-RICH REPEAT-CONTAINING PROTEIN"/>
    <property type="match status" value="1"/>
</dbReference>
<dbReference type="PANTHER" id="PTHR11017:SF307">
    <property type="entry name" value="TIR DOMAIN, P-LOOP CONTAINING NUCLEOSIDE TRIPHOSPHATE HYDROLASE"/>
    <property type="match status" value="1"/>
</dbReference>
<keyword evidence="2" id="KW-0677">Repeat</keyword>
<dbReference type="Gene3D" id="3.80.10.10">
    <property type="entry name" value="Ribonuclease Inhibitor"/>
    <property type="match status" value="3"/>
</dbReference>
<dbReference type="SUPFAM" id="SSF52058">
    <property type="entry name" value="L domain-like"/>
    <property type="match status" value="2"/>
</dbReference>
<dbReference type="SUPFAM" id="SSF52540">
    <property type="entry name" value="P-loop containing nucleoside triphosphate hydrolases"/>
    <property type="match status" value="2"/>
</dbReference>
<feature type="compositionally biased region" description="Low complexity" evidence="5">
    <location>
        <begin position="27"/>
        <end position="47"/>
    </location>
</feature>
<dbReference type="FunFam" id="3.40.50.10140:FF:000007">
    <property type="entry name" value="Disease resistance protein (TIR-NBS-LRR class)"/>
    <property type="match status" value="1"/>
</dbReference>
<dbReference type="Pfam" id="PF23282">
    <property type="entry name" value="WHD_ROQ1"/>
    <property type="match status" value="2"/>
</dbReference>
<comment type="caution">
    <text evidence="7">The sequence shown here is derived from an EMBL/GenBank/DDBJ whole genome shotgun (WGS) entry which is preliminary data.</text>
</comment>
<dbReference type="Proteomes" id="UP001172457">
    <property type="component" value="Chromosome 4"/>
</dbReference>
<organism evidence="7 8">
    <name type="scientific">Centaurea solstitialis</name>
    <name type="common">yellow star-thistle</name>
    <dbReference type="NCBI Taxonomy" id="347529"/>
    <lineage>
        <taxon>Eukaryota</taxon>
        <taxon>Viridiplantae</taxon>
        <taxon>Streptophyta</taxon>
        <taxon>Embryophyta</taxon>
        <taxon>Tracheophyta</taxon>
        <taxon>Spermatophyta</taxon>
        <taxon>Magnoliopsida</taxon>
        <taxon>eudicotyledons</taxon>
        <taxon>Gunneridae</taxon>
        <taxon>Pentapetalae</taxon>
        <taxon>asterids</taxon>
        <taxon>campanulids</taxon>
        <taxon>Asterales</taxon>
        <taxon>Asteraceae</taxon>
        <taxon>Carduoideae</taxon>
        <taxon>Cardueae</taxon>
        <taxon>Centaureinae</taxon>
        <taxon>Centaurea</taxon>
    </lineage>
</organism>
<evidence type="ECO:0000259" key="6">
    <source>
        <dbReference type="PROSITE" id="PS50104"/>
    </source>
</evidence>
<keyword evidence="1" id="KW-0433">Leucine-rich repeat</keyword>
<feature type="domain" description="TIR" evidence="6">
    <location>
        <begin position="51"/>
        <end position="213"/>
    </location>
</feature>
<sequence>MGNILASRRASSVGDDATGYGESTIVASPGADATSSDDSSVIDSSSGDDATCYDVFLSFRGEDTRDSFTDHLYDALGRAGLLTFRDNDEIDRGRELKPEIERAIKASKASIVVLSEHYATSTWCLEELCLILEQRREFNHFVLPVFYHVDPSDVRKQDKTFKIEVKTSSKWTPNNVNRWRTALTKVADLTGFVLSGPETKFLKKIVDTIYNELDCKKVYLSPDLIGMDTRYEEITSWLHQPNLEYLAICGMGGSGKTTLAKYIYNLNWKRFENMSFLEDIGTRCKVSHGLRELQEQLLQDISGGRKRKIPSVSHGTCKIEEALEKKMVLIVLDDILEYSTLVALLGIGKINAKSKIIITTESSYLLSKFSYRCQRYQIKLLDDDESLELFTCHAFASSKEPVEGLKELAAQAVRYCEGNPLAIEVLGSSLSNCDSITYWKSQLEVLRKDIHSRIQYVLERSYNSLPYNSEKELFLHIACFFIGKDMDYVAKILEPDYSAVSGIKTLTNRFLLSISSNNKLMMHRLLQEMGRNIVRQESFKFPEKRSRVWHSNESYKILKIGVGSETVEGLTLDMKILKEENEIFKQSLDLKTDALKKMDNLKYLQLNFVQLTGTHENFSEDLRWLCWFGFHLRTIPSDLFMENLVAIDLSYSNLEVFEPPMEEIYKFAEMSKSSSVEKSVEFTSTILGETIESGSTSETIDETTKLQEQLLKDILGGRKRKVPSVSHGTCKIEETLQKKRALIVLDDIIEDRELVALLGTGKINPESKIIITTENMNLWSKFPSRCRYQMKLLNDAESLELFSCHAFGSKVPVDHLKKLAAQAARYCEGNPLAIEVLGSSLSNCMTIPYWKSQLEVLKKDIHSRIHDVLERSYNSLPYNSEKELFLHIACFFVGKDMDYVAKILEPDYSAVSGIKTLTNRFLLSISSSNKLMMHRLVQEMGRNIVRKESFKLPEKRSRVWHSLDSYKILKKGKGSETIEGLALDMQMLKKEDDTLTSLVLKTDALKKMDKVKYLQLNAAELTGSYENFSEDLRWLCWLRFHLRTIPSDLFMGNLVAIDLSYSNLEVLRSLQILNLKDSHSLLEIRNISMIPHLETLILWNCYSLVRVCETIGDLKSLTLLNMTGCKNLCKREQINLSVGLEASTSGGQFTKQPPFSFPHSLQRLFLKDCHLECTDSFPLNFSVQPSLQYLNLGNSLFEFLPYYDHLKNLRVLDLSLCSRLKWLLCLPSTLAELYVYYCKSLEMITFHSHVFTLQEFGYEGCISLSEIEGFIKLIPIAKLDETDLGHMKWLKKYQNHKVLLVGDDELTTGRSLHLQMLYEFDIMSTSLPDIKDSNTTPEYISESPYLSFDVPSCPKNKRLKGLNVTFKYTLYGDDWAWFAKISTTNGVGLMYNPKVFGNPGFGEVGIWLSYWPIGNKLDVGDKVIVSIVLLSGLVVTECGASLVYADDEEVEETLERNTGCAEALGGDLSGFQLSTGAYYLCRRDFVELMEVGRLAFDWFRVLVGDTIDYTEVRGWRNTGRPKQSNPSFTELKTVRCIIDGPELEEVYKIVEMSKSSLVDKTLEFTSSSLLRETIKSGTTSDICDATTKEKSGSYNLETTAMSKGESEFAETTEFASIPHNEKVKPVVSDENVKQRSRKEHNHPVDH</sequence>
<evidence type="ECO:0000256" key="2">
    <source>
        <dbReference type="ARBA" id="ARBA00022737"/>
    </source>
</evidence>
<dbReference type="InterPro" id="IPR044974">
    <property type="entry name" value="Disease_R_plants"/>
</dbReference>
<dbReference type="InterPro" id="IPR035897">
    <property type="entry name" value="Toll_tir_struct_dom_sf"/>
</dbReference>
<dbReference type="SUPFAM" id="SSF52200">
    <property type="entry name" value="Toll/Interleukin receptor TIR domain"/>
    <property type="match status" value="1"/>
</dbReference>
<dbReference type="GO" id="GO:0007165">
    <property type="term" value="P:signal transduction"/>
    <property type="evidence" value="ECO:0007669"/>
    <property type="project" value="InterPro"/>
</dbReference>
<dbReference type="EMBL" id="JARYMX010000004">
    <property type="protein sequence ID" value="KAJ9551414.1"/>
    <property type="molecule type" value="Genomic_DNA"/>
</dbReference>
<accession>A0AA38SZ33</accession>
<dbReference type="InterPro" id="IPR032675">
    <property type="entry name" value="LRR_dom_sf"/>
</dbReference>
<dbReference type="GO" id="GO:0043531">
    <property type="term" value="F:ADP binding"/>
    <property type="evidence" value="ECO:0007669"/>
    <property type="project" value="InterPro"/>
</dbReference>
<dbReference type="SUPFAM" id="SSF46785">
    <property type="entry name" value="Winged helix' DNA-binding domain"/>
    <property type="match status" value="2"/>
</dbReference>
<name>A0AA38SZ33_9ASTR</name>
<evidence type="ECO:0000313" key="7">
    <source>
        <dbReference type="EMBL" id="KAJ9551414.1"/>
    </source>
</evidence>
<feature type="region of interest" description="Disordered" evidence="5">
    <location>
        <begin position="1602"/>
        <end position="1646"/>
    </location>
</feature>
<dbReference type="PROSITE" id="PS50104">
    <property type="entry name" value="TIR"/>
    <property type="match status" value="1"/>
</dbReference>
<gene>
    <name evidence="7" type="ORF">OSB04_015459</name>
</gene>
<proteinExistence type="predicted"/>
<dbReference type="InterPro" id="IPR058192">
    <property type="entry name" value="WHD_ROQ1-like"/>
</dbReference>
<keyword evidence="4" id="KW-0520">NAD</keyword>
<dbReference type="Gene3D" id="3.40.50.300">
    <property type="entry name" value="P-loop containing nucleotide triphosphate hydrolases"/>
    <property type="match status" value="2"/>
</dbReference>
<protein>
    <recommendedName>
        <fullName evidence="6">TIR domain-containing protein</fullName>
    </recommendedName>
</protein>
<dbReference type="InterPro" id="IPR036390">
    <property type="entry name" value="WH_DNA-bd_sf"/>
</dbReference>
<evidence type="ECO:0000256" key="4">
    <source>
        <dbReference type="ARBA" id="ARBA00023027"/>
    </source>
</evidence>
<dbReference type="SMART" id="SM00255">
    <property type="entry name" value="TIR"/>
    <property type="match status" value="1"/>
</dbReference>
<dbReference type="Gene3D" id="3.40.50.10140">
    <property type="entry name" value="Toll/interleukin-1 receptor homology (TIR) domain"/>
    <property type="match status" value="1"/>
</dbReference>
<keyword evidence="8" id="KW-1185">Reference proteome</keyword>
<dbReference type="InterPro" id="IPR042197">
    <property type="entry name" value="Apaf_helical"/>
</dbReference>
<feature type="region of interest" description="Disordered" evidence="5">
    <location>
        <begin position="1"/>
        <end position="47"/>
    </location>
</feature>
<evidence type="ECO:0000256" key="5">
    <source>
        <dbReference type="SAM" id="MobiDB-lite"/>
    </source>
</evidence>
<dbReference type="GO" id="GO:0006952">
    <property type="term" value="P:defense response"/>
    <property type="evidence" value="ECO:0007669"/>
    <property type="project" value="UniProtKB-KW"/>
</dbReference>
<dbReference type="Gene3D" id="1.10.8.430">
    <property type="entry name" value="Helical domain of apoptotic protease-activating factors"/>
    <property type="match status" value="2"/>
</dbReference>
<dbReference type="Pfam" id="PF00931">
    <property type="entry name" value="NB-ARC"/>
    <property type="match status" value="2"/>
</dbReference>
<dbReference type="Pfam" id="PF01582">
    <property type="entry name" value="TIR"/>
    <property type="match status" value="1"/>
</dbReference>